<organism evidence="1 2">
    <name type="scientific">Teretinema zuelzerae</name>
    <dbReference type="NCBI Taxonomy" id="156"/>
    <lineage>
        <taxon>Bacteria</taxon>
        <taxon>Pseudomonadati</taxon>
        <taxon>Spirochaetota</taxon>
        <taxon>Spirochaetia</taxon>
        <taxon>Spirochaetales</taxon>
        <taxon>Treponemataceae</taxon>
        <taxon>Teretinema</taxon>
    </lineage>
</organism>
<dbReference type="RefSeq" id="WP_230754228.1">
    <property type="nucleotide sequence ID" value="NZ_JAINWA010000001.1"/>
</dbReference>
<accession>A0AAE3EFZ9</accession>
<proteinExistence type="predicted"/>
<dbReference type="Proteomes" id="UP001198163">
    <property type="component" value="Unassembled WGS sequence"/>
</dbReference>
<dbReference type="EMBL" id="JAINWA010000001">
    <property type="protein sequence ID" value="MCD1654215.1"/>
    <property type="molecule type" value="Genomic_DNA"/>
</dbReference>
<comment type="caution">
    <text evidence="1">The sequence shown here is derived from an EMBL/GenBank/DDBJ whole genome shotgun (WGS) entry which is preliminary data.</text>
</comment>
<protein>
    <submittedName>
        <fullName evidence="1">Uncharacterized protein</fullName>
    </submittedName>
</protein>
<keyword evidence="2" id="KW-1185">Reference proteome</keyword>
<name>A0AAE3EFZ9_9SPIR</name>
<gene>
    <name evidence="1" type="ORF">K7J14_05805</name>
</gene>
<sequence>MDNNRTHLMSEFNDYLDEVRSGLYRLLEFSQDDWSEKKDLAKREVQNAINELRIRVENL</sequence>
<dbReference type="AlphaFoldDB" id="A0AAE3EFZ9"/>
<evidence type="ECO:0000313" key="2">
    <source>
        <dbReference type="Proteomes" id="UP001198163"/>
    </source>
</evidence>
<evidence type="ECO:0000313" key="1">
    <source>
        <dbReference type="EMBL" id="MCD1654215.1"/>
    </source>
</evidence>
<reference evidence="1" key="1">
    <citation type="submission" date="2021-08" db="EMBL/GenBank/DDBJ databases">
        <title>Comparative analyses of Brucepasteria parasyntrophica and Teretinema zuelzerae.</title>
        <authorList>
            <person name="Song Y."/>
            <person name="Brune A."/>
        </authorList>
    </citation>
    <scope>NUCLEOTIDE SEQUENCE</scope>
    <source>
        <strain evidence="1">DSM 1903</strain>
    </source>
</reference>